<keyword evidence="9 11" id="KW-0482">Metalloprotease</keyword>
<dbReference type="PANTHER" id="PTHR43221:SF1">
    <property type="entry name" value="PROTEASE HTPX"/>
    <property type="match status" value="1"/>
</dbReference>
<comment type="similarity">
    <text evidence="11">Belongs to the peptidase M48 family.</text>
</comment>
<organism evidence="14 15">
    <name type="scientific">Marichromatium gracile</name>
    <name type="common">Chromatium gracile</name>
    <dbReference type="NCBI Taxonomy" id="1048"/>
    <lineage>
        <taxon>Bacteria</taxon>
        <taxon>Pseudomonadati</taxon>
        <taxon>Pseudomonadota</taxon>
        <taxon>Gammaproteobacteria</taxon>
        <taxon>Chromatiales</taxon>
        <taxon>Chromatiaceae</taxon>
        <taxon>Marichromatium</taxon>
    </lineage>
</organism>
<evidence type="ECO:0000256" key="10">
    <source>
        <dbReference type="ARBA" id="ARBA00023136"/>
    </source>
</evidence>
<evidence type="ECO:0000313" key="15">
    <source>
        <dbReference type="Proteomes" id="UP000075766"/>
    </source>
</evidence>
<accession>A0ABR5VLB6</accession>
<sequence>MMDTRRLAAHRRLNQLHTAALLALLATLCSTLAWILGGPDLALLALVVVAVLYLFTPLASPRLALSLYRGQLLAPHQAPALYRVLETLAARAGLPRVPLLYYIPSRVVNAFATGGPWSSVIAVSEMTLRRLDERELIAVLAHEVGHIANDDLRVMAFADLVSRLTSLLSLIGQLLVLIALPLALLAGVEVPWAALLVLVFAPTLSALAQFALSRSREFEADRRAVELTGDPEGLARALARIERLQGRGWERLIAPHWRLPEPSLLRTHPSTEARIERLRALAAPPRPRLPIRPGGLHPHLSPAPAPRRSHLWGLWS</sequence>
<feature type="transmembrane region" description="Helical" evidence="12">
    <location>
        <begin position="164"/>
        <end position="186"/>
    </location>
</feature>
<comment type="caution">
    <text evidence="14">The sequence shown here is derived from an EMBL/GenBank/DDBJ whole genome shotgun (WGS) entry which is preliminary data.</text>
</comment>
<feature type="domain" description="Peptidase M48" evidence="13">
    <location>
        <begin position="75"/>
        <end position="281"/>
    </location>
</feature>
<dbReference type="Pfam" id="PF01435">
    <property type="entry name" value="Peptidase_M48"/>
    <property type="match status" value="1"/>
</dbReference>
<evidence type="ECO:0000256" key="5">
    <source>
        <dbReference type="ARBA" id="ARBA00022723"/>
    </source>
</evidence>
<keyword evidence="8 12" id="KW-1133">Transmembrane helix</keyword>
<evidence type="ECO:0000259" key="13">
    <source>
        <dbReference type="Pfam" id="PF01435"/>
    </source>
</evidence>
<evidence type="ECO:0000256" key="12">
    <source>
        <dbReference type="SAM" id="Phobius"/>
    </source>
</evidence>
<keyword evidence="3 11" id="KW-0645">Protease</keyword>
<dbReference type="InterPro" id="IPR001915">
    <property type="entry name" value="Peptidase_M48"/>
</dbReference>
<feature type="transmembrane region" description="Helical" evidence="12">
    <location>
        <begin position="43"/>
        <end position="65"/>
    </location>
</feature>
<evidence type="ECO:0000256" key="4">
    <source>
        <dbReference type="ARBA" id="ARBA00022692"/>
    </source>
</evidence>
<evidence type="ECO:0000256" key="3">
    <source>
        <dbReference type="ARBA" id="ARBA00022670"/>
    </source>
</evidence>
<keyword evidence="2" id="KW-1003">Cell membrane</keyword>
<evidence type="ECO:0000256" key="11">
    <source>
        <dbReference type="RuleBase" id="RU003983"/>
    </source>
</evidence>
<keyword evidence="6 11" id="KW-0378">Hydrolase</keyword>
<keyword evidence="4 12" id="KW-0812">Transmembrane</keyword>
<feature type="transmembrane region" description="Helical" evidence="12">
    <location>
        <begin position="192"/>
        <end position="212"/>
    </location>
</feature>
<evidence type="ECO:0000256" key="9">
    <source>
        <dbReference type="ARBA" id="ARBA00023049"/>
    </source>
</evidence>
<gene>
    <name evidence="14" type="ORF">AY586_00120</name>
</gene>
<evidence type="ECO:0000256" key="1">
    <source>
        <dbReference type="ARBA" id="ARBA00004651"/>
    </source>
</evidence>
<dbReference type="PANTHER" id="PTHR43221">
    <property type="entry name" value="PROTEASE HTPX"/>
    <property type="match status" value="1"/>
</dbReference>
<dbReference type="EMBL" id="LSYU01000001">
    <property type="protein sequence ID" value="KXX66364.1"/>
    <property type="molecule type" value="Genomic_DNA"/>
</dbReference>
<evidence type="ECO:0000256" key="6">
    <source>
        <dbReference type="ARBA" id="ARBA00022801"/>
    </source>
</evidence>
<evidence type="ECO:0000313" key="14">
    <source>
        <dbReference type="EMBL" id="KXX66364.1"/>
    </source>
</evidence>
<comment type="subcellular location">
    <subcellularLocation>
        <location evidence="1">Cell membrane</location>
        <topology evidence="1">Multi-pass membrane protein</topology>
    </subcellularLocation>
</comment>
<dbReference type="InterPro" id="IPR050083">
    <property type="entry name" value="HtpX_protease"/>
</dbReference>
<evidence type="ECO:0000256" key="7">
    <source>
        <dbReference type="ARBA" id="ARBA00022833"/>
    </source>
</evidence>
<dbReference type="Proteomes" id="UP000075766">
    <property type="component" value="Unassembled WGS sequence"/>
</dbReference>
<comment type="cofactor">
    <cofactor evidence="11">
        <name>Zn(2+)</name>
        <dbReference type="ChEBI" id="CHEBI:29105"/>
    </cofactor>
    <text evidence="11">Binds 1 zinc ion per subunit.</text>
</comment>
<reference evidence="14 15" key="1">
    <citation type="submission" date="2016-02" db="EMBL/GenBank/DDBJ databases">
        <title>Genome sequence of Marichromatium gracile YL-28, a purple sulfur bacterium.</title>
        <authorList>
            <person name="Zhao C."/>
            <person name="Hong X."/>
            <person name="Chen S."/>
            <person name="Yang S."/>
        </authorList>
    </citation>
    <scope>NUCLEOTIDE SEQUENCE [LARGE SCALE GENOMIC DNA]</scope>
    <source>
        <strain evidence="14 15">YL28</strain>
    </source>
</reference>
<keyword evidence="10 12" id="KW-0472">Membrane</keyword>
<protein>
    <recommendedName>
        <fullName evidence="13">Peptidase M48 domain-containing protein</fullName>
    </recommendedName>
</protein>
<keyword evidence="15" id="KW-1185">Reference proteome</keyword>
<evidence type="ECO:0000256" key="8">
    <source>
        <dbReference type="ARBA" id="ARBA00022989"/>
    </source>
</evidence>
<name>A0ABR5VLB6_MARGR</name>
<proteinExistence type="inferred from homology"/>
<keyword evidence="5" id="KW-0479">Metal-binding</keyword>
<dbReference type="Gene3D" id="3.30.2010.10">
    <property type="entry name" value="Metalloproteases ('zincins'), catalytic domain"/>
    <property type="match status" value="1"/>
</dbReference>
<dbReference type="CDD" id="cd07339">
    <property type="entry name" value="M48B_HtpX_like"/>
    <property type="match status" value="1"/>
</dbReference>
<evidence type="ECO:0000256" key="2">
    <source>
        <dbReference type="ARBA" id="ARBA00022475"/>
    </source>
</evidence>
<keyword evidence="7 11" id="KW-0862">Zinc</keyword>